<name>A0ABW8PVH5_9GAMM</name>
<dbReference type="RefSeq" id="WP_405336787.1">
    <property type="nucleotide sequence ID" value="NZ_JBANFI010000001.1"/>
</dbReference>
<comment type="similarity">
    <text evidence="7">Belongs to the RecR family.</text>
</comment>
<feature type="domain" description="Toprim" evidence="8">
    <location>
        <begin position="80"/>
        <end position="175"/>
    </location>
</feature>
<dbReference type="NCBIfam" id="TIGR00615">
    <property type="entry name" value="recR"/>
    <property type="match status" value="1"/>
</dbReference>
<dbReference type="Pfam" id="PF13662">
    <property type="entry name" value="Toprim_4"/>
    <property type="match status" value="1"/>
</dbReference>
<dbReference type="Proteomes" id="UP001621714">
    <property type="component" value="Unassembled WGS sequence"/>
</dbReference>
<comment type="function">
    <text evidence="7">May play a role in DNA repair. It seems to be involved in an RecBC-independent recombinational process of DNA repair. It may act with RecF and RecO.</text>
</comment>
<dbReference type="Pfam" id="PF21175">
    <property type="entry name" value="RecR_C"/>
    <property type="match status" value="1"/>
</dbReference>
<dbReference type="Gene3D" id="3.40.1360.10">
    <property type="match status" value="1"/>
</dbReference>
<dbReference type="Gene3D" id="6.10.250.240">
    <property type="match status" value="1"/>
</dbReference>
<reference evidence="9 10" key="1">
    <citation type="submission" date="2024-02" db="EMBL/GenBank/DDBJ databases">
        <title>Marinospirillum sp. MEB 164 isolated from Lonar lake sediment.</title>
        <authorList>
            <person name="Joshi A."/>
            <person name="Thite S."/>
        </authorList>
    </citation>
    <scope>NUCLEOTIDE SEQUENCE [LARGE SCALE GENOMIC DNA]</scope>
    <source>
        <strain evidence="9 10">MEB164</strain>
    </source>
</reference>
<dbReference type="Gene3D" id="1.10.8.420">
    <property type="entry name" value="RecR Domain 1"/>
    <property type="match status" value="1"/>
</dbReference>
<keyword evidence="3 7" id="KW-0863">Zinc-finger</keyword>
<keyword evidence="5 7" id="KW-0233">DNA recombination</keyword>
<keyword evidence="4 7" id="KW-0862">Zinc</keyword>
<dbReference type="InterPro" id="IPR015967">
    <property type="entry name" value="Rcmb_RecR_Znf"/>
</dbReference>
<dbReference type="PROSITE" id="PS50880">
    <property type="entry name" value="TOPRIM"/>
    <property type="match status" value="1"/>
</dbReference>
<proteinExistence type="inferred from homology"/>
<keyword evidence="1 7" id="KW-0479">Metal-binding</keyword>
<evidence type="ECO:0000256" key="5">
    <source>
        <dbReference type="ARBA" id="ARBA00023172"/>
    </source>
</evidence>
<evidence type="ECO:0000256" key="6">
    <source>
        <dbReference type="ARBA" id="ARBA00023204"/>
    </source>
</evidence>
<dbReference type="Pfam" id="PF21176">
    <property type="entry name" value="RecR_HhH"/>
    <property type="match status" value="1"/>
</dbReference>
<dbReference type="PANTHER" id="PTHR30446:SF0">
    <property type="entry name" value="RECOMBINATION PROTEIN RECR"/>
    <property type="match status" value="1"/>
</dbReference>
<sequence>MHLSPLIDELIQALRCLPGVGPKSAQRMALHLLERTPDAAQRLADVLGRALAEVGHCSACRTLTEEPLCRICRSEQRDASLICIVETPADMLALEQSGIYAGQYFVLLGHLSPLEGLGPESLGLDQLQARLDQEPIEEVILATNPTLEGETTAQYLAEWLSHRDIQVTRLAHGLPVGGELEYLDGGTLSRALAGRSGFSIHQEK</sequence>
<gene>
    <name evidence="7 9" type="primary">recR</name>
    <name evidence="9" type="ORF">V6U78_02325</name>
</gene>
<dbReference type="EMBL" id="JBANFI010000001">
    <property type="protein sequence ID" value="MFK7159874.1"/>
    <property type="molecule type" value="Genomic_DNA"/>
</dbReference>
<accession>A0ABW8PVH5</accession>
<evidence type="ECO:0000256" key="1">
    <source>
        <dbReference type="ARBA" id="ARBA00022723"/>
    </source>
</evidence>
<evidence type="ECO:0000256" key="4">
    <source>
        <dbReference type="ARBA" id="ARBA00022833"/>
    </source>
</evidence>
<evidence type="ECO:0000256" key="7">
    <source>
        <dbReference type="HAMAP-Rule" id="MF_00017"/>
    </source>
</evidence>
<dbReference type="InterPro" id="IPR006171">
    <property type="entry name" value="TOPRIM_dom"/>
</dbReference>
<dbReference type="HAMAP" id="MF_00017">
    <property type="entry name" value="RecR"/>
    <property type="match status" value="1"/>
</dbReference>
<protein>
    <recommendedName>
        <fullName evidence="7">Recombination protein RecR</fullName>
    </recommendedName>
</protein>
<evidence type="ECO:0000313" key="9">
    <source>
        <dbReference type="EMBL" id="MFK7159874.1"/>
    </source>
</evidence>
<evidence type="ECO:0000259" key="8">
    <source>
        <dbReference type="PROSITE" id="PS50880"/>
    </source>
</evidence>
<keyword evidence="6 7" id="KW-0234">DNA repair</keyword>
<dbReference type="CDD" id="cd01025">
    <property type="entry name" value="TOPRIM_recR"/>
    <property type="match status" value="1"/>
</dbReference>
<dbReference type="PROSITE" id="PS01300">
    <property type="entry name" value="RECR"/>
    <property type="match status" value="1"/>
</dbReference>
<comment type="caution">
    <text evidence="9">The sequence shown here is derived from an EMBL/GenBank/DDBJ whole genome shotgun (WGS) entry which is preliminary data.</text>
</comment>
<dbReference type="InterPro" id="IPR000093">
    <property type="entry name" value="DNA_Rcmb_RecR"/>
</dbReference>
<dbReference type="SMART" id="SM00493">
    <property type="entry name" value="TOPRIM"/>
    <property type="match status" value="1"/>
</dbReference>
<dbReference type="SUPFAM" id="SSF111304">
    <property type="entry name" value="Recombination protein RecR"/>
    <property type="match status" value="1"/>
</dbReference>
<evidence type="ECO:0000256" key="2">
    <source>
        <dbReference type="ARBA" id="ARBA00022763"/>
    </source>
</evidence>
<organism evidence="9 10">
    <name type="scientific">Marinospirillum alkalitolerans</name>
    <dbReference type="NCBI Taxonomy" id="3123374"/>
    <lineage>
        <taxon>Bacteria</taxon>
        <taxon>Pseudomonadati</taxon>
        <taxon>Pseudomonadota</taxon>
        <taxon>Gammaproteobacteria</taxon>
        <taxon>Oceanospirillales</taxon>
        <taxon>Oceanospirillaceae</taxon>
        <taxon>Marinospirillum</taxon>
    </lineage>
</organism>
<evidence type="ECO:0000313" key="10">
    <source>
        <dbReference type="Proteomes" id="UP001621714"/>
    </source>
</evidence>
<keyword evidence="2 7" id="KW-0227">DNA damage</keyword>
<dbReference type="InterPro" id="IPR034137">
    <property type="entry name" value="TOPRIM_RecR"/>
</dbReference>
<dbReference type="PANTHER" id="PTHR30446">
    <property type="entry name" value="RECOMBINATION PROTEIN RECR"/>
    <property type="match status" value="1"/>
</dbReference>
<evidence type="ECO:0000256" key="3">
    <source>
        <dbReference type="ARBA" id="ARBA00022771"/>
    </source>
</evidence>
<feature type="zinc finger region" description="C4-type" evidence="7">
    <location>
        <begin position="57"/>
        <end position="72"/>
    </location>
</feature>
<dbReference type="InterPro" id="IPR023627">
    <property type="entry name" value="Rcmb_RecR"/>
</dbReference>
<dbReference type="Pfam" id="PF02132">
    <property type="entry name" value="RecR_ZnF"/>
    <property type="match status" value="1"/>
</dbReference>
<keyword evidence="10" id="KW-1185">Reference proteome</keyword>